<comment type="caution">
    <text evidence="4">The sequence shown here is derived from an EMBL/GenBank/DDBJ whole genome shotgun (WGS) entry which is preliminary data.</text>
</comment>
<keyword evidence="4" id="KW-0132">Cell division</keyword>
<feature type="region of interest" description="Disordered" evidence="1">
    <location>
        <begin position="59"/>
        <end position="82"/>
    </location>
</feature>
<evidence type="ECO:0000259" key="3">
    <source>
        <dbReference type="PROSITE" id="PS51724"/>
    </source>
</evidence>
<organism evidence="4 5">
    <name type="scientific">Candidatus Enterovibrio escicola</name>
    <dbReference type="NCBI Taxonomy" id="1927127"/>
    <lineage>
        <taxon>Bacteria</taxon>
        <taxon>Pseudomonadati</taxon>
        <taxon>Pseudomonadota</taxon>
        <taxon>Gammaproteobacteria</taxon>
        <taxon>Vibrionales</taxon>
        <taxon>Vibrionaceae</taxon>
        <taxon>Enterovibrio</taxon>
    </lineage>
</organism>
<name>A0A2A5SZ12_9GAMM</name>
<feature type="domain" description="SPOR" evidence="3">
    <location>
        <begin position="116"/>
        <end position="196"/>
    </location>
</feature>
<proteinExistence type="predicted"/>
<dbReference type="InterPro" id="IPR036680">
    <property type="entry name" value="SPOR-like_sf"/>
</dbReference>
<protein>
    <submittedName>
        <fullName evidence="4">Cell division protein FtsN</fullName>
    </submittedName>
</protein>
<dbReference type="GO" id="GO:0051301">
    <property type="term" value="P:cell division"/>
    <property type="evidence" value="ECO:0007669"/>
    <property type="project" value="UniProtKB-KW"/>
</dbReference>
<dbReference type="RefSeq" id="WP_097357423.1">
    <property type="nucleotide sequence ID" value="NZ_CAWNJE010000020.1"/>
</dbReference>
<dbReference type="Pfam" id="PF05036">
    <property type="entry name" value="SPOR"/>
    <property type="match status" value="1"/>
</dbReference>
<evidence type="ECO:0000313" key="5">
    <source>
        <dbReference type="Proteomes" id="UP000219020"/>
    </source>
</evidence>
<keyword evidence="5" id="KW-1185">Reference proteome</keyword>
<dbReference type="PANTHER" id="PTHR38687:SF2">
    <property type="entry name" value="CELL DIVISION PROTEIN FTSN"/>
    <property type="match status" value="1"/>
</dbReference>
<dbReference type="Gene3D" id="3.30.70.1070">
    <property type="entry name" value="Sporulation related repeat"/>
    <property type="match status" value="1"/>
</dbReference>
<dbReference type="Proteomes" id="UP000219020">
    <property type="component" value="Unassembled WGS sequence"/>
</dbReference>
<evidence type="ECO:0000256" key="1">
    <source>
        <dbReference type="SAM" id="MobiDB-lite"/>
    </source>
</evidence>
<evidence type="ECO:0000256" key="2">
    <source>
        <dbReference type="SAM" id="Phobius"/>
    </source>
</evidence>
<dbReference type="SUPFAM" id="SSF110997">
    <property type="entry name" value="Sporulation related repeat"/>
    <property type="match status" value="1"/>
</dbReference>
<dbReference type="InterPro" id="IPR052521">
    <property type="entry name" value="Cell_div_SPOR-domain"/>
</dbReference>
<dbReference type="GO" id="GO:0042834">
    <property type="term" value="F:peptidoglycan binding"/>
    <property type="evidence" value="ECO:0007669"/>
    <property type="project" value="InterPro"/>
</dbReference>
<dbReference type="InterPro" id="IPR007730">
    <property type="entry name" value="SPOR-like_dom"/>
</dbReference>
<keyword evidence="2" id="KW-0472">Membrane</keyword>
<dbReference type="AlphaFoldDB" id="A0A2A5SZ12"/>
<accession>A0A2A5SZ12</accession>
<keyword evidence="2" id="KW-0812">Transmembrane</keyword>
<dbReference type="PANTHER" id="PTHR38687">
    <property type="entry name" value="CELL DIVISION PROTEIN DEDD-RELATED"/>
    <property type="match status" value="1"/>
</dbReference>
<sequence length="196" mass="22835">MATRDYVKRGKKPLRPPKNTKKLTFRATFDLRGVALAIVLVGAFGYALYYLSTNNQSTLPKRTDAPLTTKSKKEKSEKEIREMTAKKTLPPQPREHWFYINELENKEVDIETNEQKISNRPYLMQCGAYRNETQADGRKAMIAFQGLDSNITTSRSEKGIWYRVVLGPYQLKREAEHDKNMLRRANIEPCAIWYWN</sequence>
<reference evidence="5" key="1">
    <citation type="submission" date="2017-04" db="EMBL/GenBank/DDBJ databases">
        <title>Genome evolution of the luminous symbionts of deep sea anglerfish.</title>
        <authorList>
            <person name="Hendry T.A."/>
        </authorList>
    </citation>
    <scope>NUCLEOTIDE SEQUENCE [LARGE SCALE GENOMIC DNA]</scope>
</reference>
<dbReference type="PROSITE" id="PS51724">
    <property type="entry name" value="SPOR"/>
    <property type="match status" value="1"/>
</dbReference>
<keyword evidence="2" id="KW-1133">Transmembrane helix</keyword>
<feature type="transmembrane region" description="Helical" evidence="2">
    <location>
        <begin position="31"/>
        <end position="51"/>
    </location>
</feature>
<evidence type="ECO:0000313" key="4">
    <source>
        <dbReference type="EMBL" id="PCS21154.1"/>
    </source>
</evidence>
<keyword evidence="4" id="KW-0131">Cell cycle</keyword>
<dbReference type="EMBL" id="NBYY01000039">
    <property type="protein sequence ID" value="PCS21154.1"/>
    <property type="molecule type" value="Genomic_DNA"/>
</dbReference>
<dbReference type="GeneID" id="66952738"/>
<gene>
    <name evidence="4" type="ORF">BTN49_3301</name>
</gene>